<proteinExistence type="predicted"/>
<reference evidence="1 2" key="1">
    <citation type="journal article" date="2022" name="G3 (Bethesda)">
        <title>Whole-genome sequence and methylome profiling of the almond [Prunus dulcis (Mill.) D.A. Webb] cultivar 'Nonpareil'.</title>
        <authorList>
            <person name="D'Amico-Willman K.M."/>
            <person name="Ouma W.Z."/>
            <person name="Meulia T."/>
            <person name="Sideli G.M."/>
            <person name="Gradziel T.M."/>
            <person name="Fresnedo-Ramirez J."/>
        </authorList>
    </citation>
    <scope>NUCLEOTIDE SEQUENCE [LARGE SCALE GENOMIC DNA]</scope>
    <source>
        <strain evidence="1">Clone GOH B32 T37-40</strain>
    </source>
</reference>
<name>A0AAD4W3G8_PRUDU</name>
<dbReference type="AlphaFoldDB" id="A0AAD4W3G8"/>
<evidence type="ECO:0000313" key="2">
    <source>
        <dbReference type="Proteomes" id="UP001054821"/>
    </source>
</evidence>
<dbReference type="EMBL" id="JAJFAZ020000004">
    <property type="protein sequence ID" value="KAI5335389.1"/>
    <property type="molecule type" value="Genomic_DNA"/>
</dbReference>
<evidence type="ECO:0000313" key="1">
    <source>
        <dbReference type="EMBL" id="KAI5335389.1"/>
    </source>
</evidence>
<organism evidence="1 2">
    <name type="scientific">Prunus dulcis</name>
    <name type="common">Almond</name>
    <name type="synonym">Amygdalus dulcis</name>
    <dbReference type="NCBI Taxonomy" id="3755"/>
    <lineage>
        <taxon>Eukaryota</taxon>
        <taxon>Viridiplantae</taxon>
        <taxon>Streptophyta</taxon>
        <taxon>Embryophyta</taxon>
        <taxon>Tracheophyta</taxon>
        <taxon>Spermatophyta</taxon>
        <taxon>Magnoliopsida</taxon>
        <taxon>eudicotyledons</taxon>
        <taxon>Gunneridae</taxon>
        <taxon>Pentapetalae</taxon>
        <taxon>rosids</taxon>
        <taxon>fabids</taxon>
        <taxon>Rosales</taxon>
        <taxon>Rosaceae</taxon>
        <taxon>Amygdaloideae</taxon>
        <taxon>Amygdaleae</taxon>
        <taxon>Prunus</taxon>
    </lineage>
</organism>
<dbReference type="Proteomes" id="UP001054821">
    <property type="component" value="Chromosome 4"/>
</dbReference>
<protein>
    <submittedName>
        <fullName evidence="1">Uncharacterized protein</fullName>
    </submittedName>
</protein>
<comment type="caution">
    <text evidence="1">The sequence shown here is derived from an EMBL/GenBank/DDBJ whole genome shotgun (WGS) entry which is preliminary data.</text>
</comment>
<sequence length="179" mass="20319">MRSIHWLDWPKLCQPKCFGGLGFKNFEAFNKAMVAKQSLRLLEDPSSLLTQMMKARYFRTSSFLQAKLGSSPSLIWRALLWGRDVLHDGFVGRVGNGNSIRLFHNKWIPKPFTFKTLMNNGLNWDAKVADLFTSSGSWNLPILDTSFCKEDCDAIASIDLGFVAPLEDSSYWLFSKNGK</sequence>
<keyword evidence="2" id="KW-1185">Reference proteome</keyword>
<gene>
    <name evidence="1" type="ORF">L3X38_025522</name>
</gene>
<accession>A0AAD4W3G8</accession>